<protein>
    <recommendedName>
        <fullName evidence="10">EGF-like domain-containing protein</fullName>
    </recommendedName>
</protein>
<keyword evidence="4" id="KW-1015">Disulfide bond</keyword>
<dbReference type="SMART" id="SM00179">
    <property type="entry name" value="EGF_CA"/>
    <property type="match status" value="4"/>
</dbReference>
<accession>A0AA84ZQ85</accession>
<evidence type="ECO:0000313" key="9">
    <source>
        <dbReference type="WBParaSite" id="SMRG1_40800.53"/>
    </source>
</evidence>
<sequence length="2538" mass="285346">MHNVIGKIYTNYIYIILLILLYDVQNGLTQLNPYFQFIPQNDNLHTKIYDYSKGFDEDHFTYELQYPIPIYETLIKKINIRKNGLLALDSISDDNLPPNYPVNTSITNQRLQDFDGRYLSIFSSVNDGKRGRISVTEIDLLSPSKLPCVERMQIDRLIKFIHLSYIEESELKAQYIVHILWENMTNAYLINQKANTYGMIIISNGICSYAFMQYIKIEWNENDVAENLALPPESGIFMRPFGGYQLPRSSQAVEPNIWLTETNIALHGEWLVPLYKSENIAKINVKNLSAVASEFVASLTSVCEGSLHSRKSNNETPSDTVVIKNVNIDNTSEEPIARTQSFKRALESLENYDLNVSANDYSYGMTENVPKAAWNILRDETEFSGVDPIDQNEMNILPENETANNFYHESNQRVVDNEEYTPTDTITTQTYYPLGRYDGDEERQEIHEPLIVPVTIHPLGDEDDGEEDIIDNKEEYKSVNETFSNSLVKCDAVSECSSHNTECYRVDNAACCVCSDGFYGAGDAKCWSEVNDHKFSFSGSLTTRFGIENTSSPLLIYLDIQHGSLRRSSSGIRGGRTNDRIYSTMRLITPVFHILNSMVSSPCENIPKRERVYNLFTLGNGLQRPFKVLFQFDIERVGKFTIQAVLELHDFTTGAYANGVIQLEAFSTESLNLLDQSYIEAYSASDKPDKTYYANYKIDDHGRVVFPEQTVKFIVEHRDSNEISNFPEEINVHWSAVAESESCLLKQVSSIPKNKSYYIRLKDRGYCSEDCSSPDGTCNLFCVDEPLLLATEPSPCDCVTCDRHGEVCRPEGASYRCECGQGLKLMPDNTCQATSLVDVTNYLGVQCGSVNCHTHARCIDPNQAFCQCLPGYRGDGVSHCESDPCSKCRRNEICENGICIASGVDLCEGIQCGEQAFCQDGACVCTPGYTGDPVVKCYEERDRCFQVRCHPNAQCYNNECHCVEGFQGDGYYDCKPVVYDPCSEVRCHPYAKCRNGNCECLPDYYGDGYHVCKPRNYDPCDYVQCHQYGYCINGSCQCRTGFEGNGYYDCRRIQVDPCSHVQCHYDATCHNGVCTCKDGYIGDGYRECRPRETDLCHHIQCHPYAQCENGQCYCIEGYIGDGYYDCHVRDPCTGVKCHQYGECISGRCHCLRGYEGDGYYDCRQTVTDPCSNVQCHPNGYCKNGRCLCLNGYEGDGYYECRPVHNDPCIGVQCHSKAECQNGYCRCLNGYEGDGFHYCYVMQDDPCSSMRCHINAKCFDGECRCLDGYQGDGKHYCDPIQQDQCQNIRCHEFANCQNGRCQCNAGYEGDGYWECKSIKSDPCSSMRCHINAKCFDGECRCLDGYQGDGKHYCDPIQQDQCQNIRCHEFANCQNGRCQCNAGYEGDGYWECKSIKSDPCSSMRCHINAKCFDGECRCLDGYQGDGKHYCDPIQQDQCQNIRCHEFANCQNGRCQCNAGYEGDGYWECKSIKSDPCSSMRCHINAKCFDGECRCLDGYQGDGKHYCDPIQQDQCQNIRCHEFANCQNGRCQCNAGYEGDGYWECKSIKSDPCSSMRCHINAKCFDGECRCLDGYQGDGKHYCDPIQQDQCQNIRCHEFANCQNGRCQCNAGYEGDGYWECKSIKSDLCKYVRCHENAKCNEQGKCQCLDGYSGDGYYECQKSSQELCAGVQCHRFGQCYENRCYCSHGYVGDGVNFCDARANDPCDGVRCAANGRCQDGRCVCDPGYTGDGYNECREAEGVKLCGNVQCHQYATCDRGQCRCVTGYDGDGYSDCRPVTEDKCSRMRCHPDAQCTDGYCFCPTGFEGDGYYECKRITQDRCANVRCHENAKCDDGYCRCKEGFEGDGYSECRRKSEDRDPCARIRCHPQAQCEYGFCRCKNGYKGDGYWNCQPIQSDLCRAEQCHQFARCVEGQCRCLDGYEGDGYQMCNIIPGATSADCGNCNGIPFKEIAQCVGGRCVCARGFIEVQAGVCMECVQDNCHQDAVCRPDDRFNGAYSCHCKSGFTGDGVSVCKPESVGREDATSSQAIDPTCGGGCRIRNAECDRYTGTCKCRSGYDGDGERGCYWNCKLCHPSAICDRENERCICPSGYRGDGQTFCEQIPVRQDSIKVRIMGEGEVMHITDISHPLELRCFVTGSDQSYSGQWIQPHSAQEPIVTKTRQQDGYEISLRINQPTITDSGRYECRAGNVAAFIDVNVEESAIPFTVLLTSDDGILMTQSTDSNVTKATLWNIAENNKYGRVSMVGDCNSQRIIYTSDYGHTIRWGNSNSGQNKLVTKEIYTSQINRFRNLAVDSLSGNVFAWEEAFGKIMVFNPNKPNIHYTLESLHSLTSSEQQNFAGLALHSTLGLMYWAIYTDGWRPNGTIQVASMSGENEEQLLQLTGEPLAISISPATPVNGNSAGKLCWMQRSSKGMFGLVTELHCARLGQTGREILTNEKIREFSPSEEPSFGMTQYKGTLLWTDASKTVYYSINPDRRIRVRYVCCSNRFQAISVLGDCPQASTNPCTYSNGRCRYICLPNDGGRSRTCVCPDNEPGCHKEM</sequence>
<dbReference type="PROSITE" id="PS50026">
    <property type="entry name" value="EGF_3"/>
    <property type="match status" value="3"/>
</dbReference>
<dbReference type="InterPro" id="IPR003886">
    <property type="entry name" value="NIDO_dom"/>
</dbReference>
<dbReference type="SMART" id="SM00286">
    <property type="entry name" value="PTI"/>
    <property type="match status" value="7"/>
</dbReference>
<dbReference type="InterPro" id="IPR013783">
    <property type="entry name" value="Ig-like_fold"/>
</dbReference>
<evidence type="ECO:0000256" key="4">
    <source>
        <dbReference type="ARBA" id="ARBA00023157"/>
    </source>
</evidence>
<evidence type="ECO:0000256" key="3">
    <source>
        <dbReference type="ARBA" id="ARBA00022737"/>
    </source>
</evidence>
<evidence type="ECO:0008006" key="10">
    <source>
        <dbReference type="Google" id="ProtNLM"/>
    </source>
</evidence>
<name>A0AA84ZQ85_9TREM</name>
<dbReference type="InterPro" id="IPR011042">
    <property type="entry name" value="6-blade_b-propeller_TolB-like"/>
</dbReference>
<keyword evidence="3" id="KW-0677">Repeat</keyword>
<dbReference type="Proteomes" id="UP000050790">
    <property type="component" value="Unassembled WGS sequence"/>
</dbReference>
<dbReference type="PANTHER" id="PTHR24039">
    <property type="entry name" value="FIBRILLIN-RELATED"/>
    <property type="match status" value="1"/>
</dbReference>
<dbReference type="InterPro" id="IPR000742">
    <property type="entry name" value="EGF"/>
</dbReference>
<reference evidence="9" key="1">
    <citation type="submission" date="2023-11" db="UniProtKB">
        <authorList>
            <consortium name="WormBaseParasite"/>
        </authorList>
    </citation>
    <scope>IDENTIFICATION</scope>
</reference>
<dbReference type="WBParaSite" id="SMRG1_40800.53">
    <property type="protein sequence ID" value="SMRG1_40800.53"/>
    <property type="gene ID" value="SMRG1_40800"/>
</dbReference>
<proteinExistence type="predicted"/>
<dbReference type="Gene3D" id="2.60.40.10">
    <property type="entry name" value="Immunoglobulins"/>
    <property type="match status" value="1"/>
</dbReference>
<dbReference type="InterPro" id="IPR003599">
    <property type="entry name" value="Ig_sub"/>
</dbReference>
<evidence type="ECO:0000256" key="5">
    <source>
        <dbReference type="PROSITE-ProRule" id="PRU00076"/>
    </source>
</evidence>
<dbReference type="GO" id="GO:0005509">
    <property type="term" value="F:calcium ion binding"/>
    <property type="evidence" value="ECO:0007669"/>
    <property type="project" value="InterPro"/>
</dbReference>
<dbReference type="Gene3D" id="2.10.25.10">
    <property type="entry name" value="Laminin"/>
    <property type="match status" value="2"/>
</dbReference>
<dbReference type="SMART" id="SM00409">
    <property type="entry name" value="IG"/>
    <property type="match status" value="1"/>
</dbReference>
<feature type="domain" description="EGF-like" evidence="6">
    <location>
        <begin position="1622"/>
        <end position="1658"/>
    </location>
</feature>
<organism evidence="8 9">
    <name type="scientific">Schistosoma margrebowiei</name>
    <dbReference type="NCBI Taxonomy" id="48269"/>
    <lineage>
        <taxon>Eukaryota</taxon>
        <taxon>Metazoa</taxon>
        <taxon>Spiralia</taxon>
        <taxon>Lophotrochozoa</taxon>
        <taxon>Platyhelminthes</taxon>
        <taxon>Trematoda</taxon>
        <taxon>Digenea</taxon>
        <taxon>Strigeidida</taxon>
        <taxon>Schistosomatoidea</taxon>
        <taxon>Schistosomatidae</taxon>
        <taxon>Schistosoma</taxon>
    </lineage>
</organism>
<evidence type="ECO:0000313" key="8">
    <source>
        <dbReference type="Proteomes" id="UP000050790"/>
    </source>
</evidence>
<evidence type="ECO:0000259" key="6">
    <source>
        <dbReference type="PROSITE" id="PS50026"/>
    </source>
</evidence>
<dbReference type="Gene3D" id="2.120.10.30">
    <property type="entry name" value="TolB, C-terminal domain"/>
    <property type="match status" value="1"/>
</dbReference>
<dbReference type="CDD" id="cd00096">
    <property type="entry name" value="Ig"/>
    <property type="match status" value="1"/>
</dbReference>
<evidence type="ECO:0000259" key="7">
    <source>
        <dbReference type="PROSITE" id="PS50835"/>
    </source>
</evidence>
<dbReference type="Gene3D" id="2.40.155.10">
    <property type="entry name" value="Green fluorescent protein"/>
    <property type="match status" value="1"/>
</dbReference>
<evidence type="ECO:0000256" key="2">
    <source>
        <dbReference type="ARBA" id="ARBA00022729"/>
    </source>
</evidence>
<dbReference type="PROSITE" id="PS50835">
    <property type="entry name" value="IG_LIKE"/>
    <property type="match status" value="1"/>
</dbReference>
<dbReference type="InterPro" id="IPR009017">
    <property type="entry name" value="GFP"/>
</dbReference>
<dbReference type="Pfam" id="PF06119">
    <property type="entry name" value="NIDO"/>
    <property type="match status" value="1"/>
</dbReference>
<dbReference type="SUPFAM" id="SSF48726">
    <property type="entry name" value="Immunoglobulin"/>
    <property type="match status" value="1"/>
</dbReference>
<dbReference type="InterPro" id="IPR001881">
    <property type="entry name" value="EGF-like_Ca-bd_dom"/>
</dbReference>
<comment type="caution">
    <text evidence="5">Lacks conserved residue(s) required for the propagation of feature annotation.</text>
</comment>
<feature type="domain" description="EGF-like" evidence="6">
    <location>
        <begin position="1971"/>
        <end position="2011"/>
    </location>
</feature>
<keyword evidence="2" id="KW-0732">Signal</keyword>
<dbReference type="SMART" id="SM00181">
    <property type="entry name" value="EGF"/>
    <property type="match status" value="33"/>
</dbReference>
<dbReference type="Pfam" id="PF25024">
    <property type="entry name" value="EGF_TEN"/>
    <property type="match status" value="1"/>
</dbReference>
<dbReference type="SUPFAM" id="SSF63825">
    <property type="entry name" value="YWTD domain"/>
    <property type="match status" value="1"/>
</dbReference>
<dbReference type="InterPro" id="IPR007110">
    <property type="entry name" value="Ig-like_dom"/>
</dbReference>
<feature type="domain" description="Ig-like" evidence="7">
    <location>
        <begin position="2100"/>
        <end position="2203"/>
    </location>
</feature>
<evidence type="ECO:0000256" key="1">
    <source>
        <dbReference type="ARBA" id="ARBA00022536"/>
    </source>
</evidence>
<dbReference type="GO" id="GO:0007160">
    <property type="term" value="P:cell-matrix adhesion"/>
    <property type="evidence" value="ECO:0007669"/>
    <property type="project" value="InterPro"/>
</dbReference>
<keyword evidence="1 5" id="KW-0245">EGF-like domain</keyword>
<dbReference type="PROSITE" id="PS01186">
    <property type="entry name" value="EGF_2"/>
    <property type="match status" value="11"/>
</dbReference>
<dbReference type="InterPro" id="IPR036179">
    <property type="entry name" value="Ig-like_dom_sf"/>
</dbReference>
<dbReference type="InterPro" id="IPR009030">
    <property type="entry name" value="Growth_fac_rcpt_cys_sf"/>
</dbReference>
<dbReference type="SUPFAM" id="SSF57184">
    <property type="entry name" value="Growth factor receptor domain"/>
    <property type="match status" value="1"/>
</dbReference>
<feature type="domain" description="EGF-like" evidence="6">
    <location>
        <begin position="843"/>
        <end position="881"/>
    </location>
</feature>